<reference evidence="11 12" key="1">
    <citation type="submission" date="2014-04" db="EMBL/GenBank/DDBJ databases">
        <title>The Genome Sequence of Thermoanaerobaculum aquaticum MP-01, The First Cultivated Group 23 Acidobacterium.</title>
        <authorList>
            <person name="Stamps B.W."/>
            <person name="Losey N.A."/>
            <person name="Lawson P.A."/>
            <person name="Stevenson B.S."/>
        </authorList>
    </citation>
    <scope>NUCLEOTIDE SEQUENCE [LARGE SCALE GENOMIC DNA]</scope>
    <source>
        <strain evidence="11 12">MP-01</strain>
    </source>
</reference>
<evidence type="ECO:0000256" key="4">
    <source>
        <dbReference type="ARBA" id="ARBA00010281"/>
    </source>
</evidence>
<evidence type="ECO:0000256" key="5">
    <source>
        <dbReference type="ARBA" id="ARBA00022676"/>
    </source>
</evidence>
<evidence type="ECO:0000256" key="3">
    <source>
        <dbReference type="ARBA" id="ARBA00004964"/>
    </source>
</evidence>
<evidence type="ECO:0000256" key="2">
    <source>
        <dbReference type="ARBA" id="ARBA00002764"/>
    </source>
</evidence>
<evidence type="ECO:0000259" key="9">
    <source>
        <dbReference type="Pfam" id="PF00534"/>
    </source>
</evidence>
<dbReference type="HAMAP" id="MF_00484">
    <property type="entry name" value="Glycogen_synth"/>
    <property type="match status" value="1"/>
</dbReference>
<dbReference type="CDD" id="cd03791">
    <property type="entry name" value="GT5_Glycogen_synthase_DULL1-like"/>
    <property type="match status" value="1"/>
</dbReference>
<comment type="pathway">
    <text evidence="3 8">Glycan biosynthesis; glycogen biosynthesis.</text>
</comment>
<evidence type="ECO:0000259" key="10">
    <source>
        <dbReference type="Pfam" id="PF08323"/>
    </source>
</evidence>
<dbReference type="EMBL" id="JMFG01000013">
    <property type="protein sequence ID" value="KDA54045.1"/>
    <property type="molecule type" value="Genomic_DNA"/>
</dbReference>
<dbReference type="PANTHER" id="PTHR45825">
    <property type="entry name" value="GRANULE-BOUND STARCH SYNTHASE 1, CHLOROPLASTIC/AMYLOPLASTIC"/>
    <property type="match status" value="1"/>
</dbReference>
<keyword evidence="7 8" id="KW-0320">Glycogen biosynthesis</keyword>
<protein>
    <recommendedName>
        <fullName evidence="8">Glycogen synthase</fullName>
        <ecNumber evidence="8">2.4.1.21</ecNumber>
    </recommendedName>
    <alternativeName>
        <fullName evidence="8">Starch [bacterial glycogen] synthase</fullName>
    </alternativeName>
</protein>
<gene>
    <name evidence="8" type="primary">glgA</name>
    <name evidence="11" type="ORF">EG19_01330</name>
</gene>
<dbReference type="SUPFAM" id="SSF53756">
    <property type="entry name" value="UDP-Glycosyltransferase/glycogen phosphorylase"/>
    <property type="match status" value="1"/>
</dbReference>
<dbReference type="InterPro" id="IPR011835">
    <property type="entry name" value="GS/SS"/>
</dbReference>
<comment type="function">
    <text evidence="2 8">Synthesizes alpha-1,4-glucan chains using ADP-glucose.</text>
</comment>
<evidence type="ECO:0000313" key="12">
    <source>
        <dbReference type="Proteomes" id="UP000027284"/>
    </source>
</evidence>
<accession>A0A062XZV3</accession>
<comment type="similarity">
    <text evidence="4 8">Belongs to the glycosyltransferase 1 family. Bacterial/plant glycogen synthase subfamily.</text>
</comment>
<evidence type="ECO:0000256" key="7">
    <source>
        <dbReference type="ARBA" id="ARBA00023056"/>
    </source>
</evidence>
<dbReference type="OrthoDB" id="9808590at2"/>
<dbReference type="InterPro" id="IPR013534">
    <property type="entry name" value="Starch_synth_cat_dom"/>
</dbReference>
<dbReference type="Gene3D" id="3.40.50.2000">
    <property type="entry name" value="Glycogen Phosphorylase B"/>
    <property type="match status" value="2"/>
</dbReference>
<dbReference type="Pfam" id="PF00534">
    <property type="entry name" value="Glycos_transf_1"/>
    <property type="match status" value="1"/>
</dbReference>
<dbReference type="NCBIfam" id="TIGR02095">
    <property type="entry name" value="glgA"/>
    <property type="match status" value="1"/>
</dbReference>
<dbReference type="GO" id="GO:0005978">
    <property type="term" value="P:glycogen biosynthetic process"/>
    <property type="evidence" value="ECO:0007669"/>
    <property type="project" value="UniProtKB-UniRule"/>
</dbReference>
<dbReference type="PANTHER" id="PTHR45825:SF11">
    <property type="entry name" value="ALPHA AMYLASE DOMAIN-CONTAINING PROTEIN"/>
    <property type="match status" value="1"/>
</dbReference>
<evidence type="ECO:0000313" key="11">
    <source>
        <dbReference type="EMBL" id="KDA54045.1"/>
    </source>
</evidence>
<dbReference type="Pfam" id="PF08323">
    <property type="entry name" value="Glyco_transf_5"/>
    <property type="match status" value="1"/>
</dbReference>
<dbReference type="GO" id="GO:0009011">
    <property type="term" value="F:alpha-1,4-glucan glucosyltransferase (ADP-glucose donor) activity"/>
    <property type="evidence" value="ECO:0007669"/>
    <property type="project" value="UniProtKB-UniRule"/>
</dbReference>
<keyword evidence="6 8" id="KW-0808">Transferase</keyword>
<comment type="caution">
    <text evidence="11">The sequence shown here is derived from an EMBL/GenBank/DDBJ whole genome shotgun (WGS) entry which is preliminary data.</text>
</comment>
<comment type="catalytic activity">
    <reaction evidence="1 8">
        <text>[(1-&gt;4)-alpha-D-glucosyl](n) + ADP-alpha-D-glucose = [(1-&gt;4)-alpha-D-glucosyl](n+1) + ADP + H(+)</text>
        <dbReference type="Rhea" id="RHEA:18189"/>
        <dbReference type="Rhea" id="RHEA-COMP:9584"/>
        <dbReference type="Rhea" id="RHEA-COMP:9587"/>
        <dbReference type="ChEBI" id="CHEBI:15378"/>
        <dbReference type="ChEBI" id="CHEBI:15444"/>
        <dbReference type="ChEBI" id="CHEBI:57498"/>
        <dbReference type="ChEBI" id="CHEBI:456216"/>
        <dbReference type="EC" id="2.4.1.21"/>
    </reaction>
</comment>
<dbReference type="InterPro" id="IPR001296">
    <property type="entry name" value="Glyco_trans_1"/>
</dbReference>
<name>A0A062XZV3_9BACT</name>
<evidence type="ECO:0000256" key="6">
    <source>
        <dbReference type="ARBA" id="ARBA00022679"/>
    </source>
</evidence>
<dbReference type="NCBIfam" id="NF001899">
    <property type="entry name" value="PRK00654.1-2"/>
    <property type="match status" value="1"/>
</dbReference>
<dbReference type="EC" id="2.4.1.21" evidence="8"/>
<feature type="binding site" evidence="8">
    <location>
        <position position="15"/>
    </location>
    <ligand>
        <name>ADP-alpha-D-glucose</name>
        <dbReference type="ChEBI" id="CHEBI:57498"/>
    </ligand>
</feature>
<evidence type="ECO:0000256" key="8">
    <source>
        <dbReference type="HAMAP-Rule" id="MF_00484"/>
    </source>
</evidence>
<dbReference type="RefSeq" id="WP_038048463.1">
    <property type="nucleotide sequence ID" value="NZ_JMFG01000013.1"/>
</dbReference>
<proteinExistence type="inferred from homology"/>
<evidence type="ECO:0000256" key="1">
    <source>
        <dbReference type="ARBA" id="ARBA00001478"/>
    </source>
</evidence>
<sequence length="475" mass="51879">MRLAHVVSEAVPFSKTGGLADVAGALPKAQAALGLDVSVVLPAHRLTVQAPPPGTPVGTVEALGLQGKVYELLQDGVRFLFLDCPPLFVRPALYSLPEGDFPDNPMRFAWFSRAALQVTQDRQVIHVHDWQAALVPFLLACQADSSRPQQATVITIHNLAYQGVFPPWVLSACQLPEAYFTMECLEYYGQVNFLKAGLTTASAITTVSPTYAREILNPAFGCGLEGVLAKRQDRLFGILNGLDEDLWDPARDAALPLPYTRENLTAGKEAAAQELRRVLGMSPSSRPILGMVSRITEQKGADVLVAALEDILQLGFDVVVLGTGEGRFEELLKAAQAAHPDRVAVALRFDDRLARLIYAGSTLFLMPSRWEPCGLGQMIAMRYGTLPVVHATGGLADTVRDASQPDGNGFVFSPLTPQELVRALQRAKELLAQPEAWQELQRRAVGQDFSWKSSAQKYLELYRWLLGLEPTGARR</sequence>
<dbReference type="GO" id="GO:0004373">
    <property type="term" value="F:alpha-1,4-glucan glucosyltransferase (UDP-glucose donor) activity"/>
    <property type="evidence" value="ECO:0007669"/>
    <property type="project" value="InterPro"/>
</dbReference>
<feature type="domain" description="Glycosyl transferase family 1" evidence="9">
    <location>
        <begin position="283"/>
        <end position="438"/>
    </location>
</feature>
<dbReference type="UniPathway" id="UPA00164"/>
<keyword evidence="5 8" id="KW-0328">Glycosyltransferase</keyword>
<feature type="domain" description="Starch synthase catalytic" evidence="10">
    <location>
        <begin position="4"/>
        <end position="229"/>
    </location>
</feature>
<organism evidence="11 12">
    <name type="scientific">Thermoanaerobaculum aquaticum</name>
    <dbReference type="NCBI Taxonomy" id="1312852"/>
    <lineage>
        <taxon>Bacteria</taxon>
        <taxon>Pseudomonadati</taxon>
        <taxon>Acidobacteriota</taxon>
        <taxon>Thermoanaerobaculia</taxon>
        <taxon>Thermoanaerobaculales</taxon>
        <taxon>Thermoanaerobaculaceae</taxon>
        <taxon>Thermoanaerobaculum</taxon>
    </lineage>
</organism>
<dbReference type="Proteomes" id="UP000027284">
    <property type="component" value="Unassembled WGS sequence"/>
</dbReference>
<dbReference type="AlphaFoldDB" id="A0A062XZV3"/>
<keyword evidence="12" id="KW-1185">Reference proteome</keyword>
<dbReference type="STRING" id="1312852.EG19_01330"/>